<evidence type="ECO:0000313" key="9">
    <source>
        <dbReference type="Proteomes" id="UP000676565"/>
    </source>
</evidence>
<dbReference type="InterPro" id="IPR013039">
    <property type="entry name" value="DUF1588"/>
</dbReference>
<feature type="signal peptide" evidence="1">
    <location>
        <begin position="1"/>
        <end position="24"/>
    </location>
</feature>
<sequence length="832" mass="92123">MIATRSRLFWGSVLLLASVAPARAQDRVPFEAQVRTFADAHCVSCHGPDVQRGELRLDTLPLKLTDPGAAATWVKVFDRVARGEMPPKSKERPPEKDTQALLAGLQTRLHDASRDRQQVDGRVALRRLNRTEYETTLRDLLGSNVEVKDLLPDDNVAAGFDNVSAVLDVSSAHLLRYQDAAEKALRTVIPTRPRAEFKERRTGRQVTEKVAGLKDLLGKVVRLDGDTLVMHVRPWGHVPCATAPAPQAGRYRVRASVFVVGTGGKPLPVMLSCRDQYGRDDADVRAVRDVPAGAPTVIEGEFDLTTRQVIVFTGWSLPETPRTLALSKDPLDKYPGPGLAVEWVEIEGPIGAWPGAGYENLFGGVPLKPTSVAKLIAAGRPEPPQPAKRNPDSYIYDPLTPAPARPREEADRLVRAFLPRAFRRPVSKDLADYYVKTVHAALAQKVPFADAMLLGYKTALCSPHFLFLTEPTDARAKNPRLDDYAVASRLSYFLWSTAPDAELFKLAGEGALTKPAVLRTQVERMLNDPRAARFTANFAGQWLDLRNINATSPDPQLYGEFDDFLFWSMPRETQLFFEEILKNDLSLTNFVHSDWTVLNQRLAHHYGIADVAGGEFRKVKLAPGSHRGGVLTQAAVLKVTADGTRTSPVLRGKWVLDKIVGLPPAPPPQDIPSIEPDIRGATTIRQQLDKHRNTPACASCHKHIDPPGFALETFDVIGGWREFYRGTRGTSVELVNYPGRKIFRGLDVEKGGETPAGKPFKDVDDYKLVLLADKDQLARNLAQKLVVYATGADVQFADREVIEHLVAKAREKNYAFRSLIHEVVQSRVFLNK</sequence>
<feature type="domain" description="DUF1592" evidence="5">
    <location>
        <begin position="481"/>
        <end position="608"/>
    </location>
</feature>
<dbReference type="Pfam" id="PF07626">
    <property type="entry name" value="PSD3"/>
    <property type="match status" value="1"/>
</dbReference>
<evidence type="ECO:0000259" key="3">
    <source>
        <dbReference type="Pfam" id="PF07626"/>
    </source>
</evidence>
<organism evidence="8 9">
    <name type="scientific">Gemmata palustris</name>
    <dbReference type="NCBI Taxonomy" id="2822762"/>
    <lineage>
        <taxon>Bacteria</taxon>
        <taxon>Pseudomonadati</taxon>
        <taxon>Planctomycetota</taxon>
        <taxon>Planctomycetia</taxon>
        <taxon>Gemmatales</taxon>
        <taxon>Gemmataceae</taxon>
        <taxon>Gemmata</taxon>
    </lineage>
</organism>
<dbReference type="Pfam" id="PF07627">
    <property type="entry name" value="PSCyt3"/>
    <property type="match status" value="1"/>
</dbReference>
<keyword evidence="1" id="KW-0732">Signal</keyword>
<dbReference type="Proteomes" id="UP000676565">
    <property type="component" value="Unassembled WGS sequence"/>
</dbReference>
<evidence type="ECO:0000313" key="8">
    <source>
        <dbReference type="EMBL" id="MBP3954153.1"/>
    </source>
</evidence>
<evidence type="ECO:0000259" key="2">
    <source>
        <dbReference type="Pfam" id="PF07624"/>
    </source>
</evidence>
<feature type="domain" description="DUF1588" evidence="4">
    <location>
        <begin position="627"/>
        <end position="722"/>
    </location>
</feature>
<dbReference type="RefSeq" id="WP_210652297.1">
    <property type="nucleotide sequence ID" value="NZ_JAGKQQ010000001.1"/>
</dbReference>
<accession>A0ABS5BKC4</accession>
<dbReference type="SUPFAM" id="SSF46626">
    <property type="entry name" value="Cytochrome c"/>
    <property type="match status" value="1"/>
</dbReference>
<evidence type="ECO:0000259" key="7">
    <source>
        <dbReference type="Pfam" id="PF07637"/>
    </source>
</evidence>
<feature type="domain" description="DUF1585" evidence="2">
    <location>
        <begin position="757"/>
        <end position="829"/>
    </location>
</feature>
<dbReference type="InterPro" id="IPR011429">
    <property type="entry name" value="Cyt_c_Planctomycete-type"/>
</dbReference>
<dbReference type="InterPro" id="IPR013036">
    <property type="entry name" value="DUF1587"/>
</dbReference>
<feature type="domain" description="DUF1587" evidence="3">
    <location>
        <begin position="126"/>
        <end position="189"/>
    </location>
</feature>
<reference evidence="8 9" key="1">
    <citation type="submission" date="2021-04" db="EMBL/GenBank/DDBJ databases">
        <authorList>
            <person name="Ivanova A."/>
        </authorList>
    </citation>
    <scope>NUCLEOTIDE SEQUENCE [LARGE SCALE GENOMIC DNA]</scope>
    <source>
        <strain evidence="8 9">G18</strain>
    </source>
</reference>
<evidence type="ECO:0000259" key="6">
    <source>
        <dbReference type="Pfam" id="PF07635"/>
    </source>
</evidence>
<evidence type="ECO:0000259" key="4">
    <source>
        <dbReference type="Pfam" id="PF07627"/>
    </source>
</evidence>
<comment type="caution">
    <text evidence="8">The sequence shown here is derived from an EMBL/GenBank/DDBJ whole genome shotgun (WGS) entry which is preliminary data.</text>
</comment>
<dbReference type="InterPro" id="IPR013042">
    <property type="entry name" value="DUF1592"/>
</dbReference>
<feature type="domain" description="Cytochrome C Planctomycete-type" evidence="6">
    <location>
        <begin position="42"/>
        <end position="88"/>
    </location>
</feature>
<evidence type="ECO:0000259" key="5">
    <source>
        <dbReference type="Pfam" id="PF07631"/>
    </source>
</evidence>
<keyword evidence="9" id="KW-1185">Reference proteome</keyword>
<dbReference type="InterPro" id="IPR013043">
    <property type="entry name" value="DUF1595"/>
</dbReference>
<dbReference type="Pfam" id="PF07637">
    <property type="entry name" value="PSD5"/>
    <property type="match status" value="1"/>
</dbReference>
<protein>
    <submittedName>
        <fullName evidence="8">DUF1592 domain-containing protein</fullName>
    </submittedName>
</protein>
<gene>
    <name evidence="8" type="ORF">J8F10_02425</name>
</gene>
<proteinExistence type="predicted"/>
<feature type="domain" description="DUF1595" evidence="7">
    <location>
        <begin position="410"/>
        <end position="470"/>
    </location>
</feature>
<name>A0ABS5BKC4_9BACT</name>
<dbReference type="InterPro" id="IPR036909">
    <property type="entry name" value="Cyt_c-like_dom_sf"/>
</dbReference>
<feature type="chain" id="PRO_5045245876" evidence="1">
    <location>
        <begin position="25"/>
        <end position="832"/>
    </location>
</feature>
<dbReference type="EMBL" id="JAGKQQ010000001">
    <property type="protein sequence ID" value="MBP3954153.1"/>
    <property type="molecule type" value="Genomic_DNA"/>
</dbReference>
<evidence type="ECO:0000256" key="1">
    <source>
        <dbReference type="SAM" id="SignalP"/>
    </source>
</evidence>
<dbReference type="Pfam" id="PF07631">
    <property type="entry name" value="PSD4"/>
    <property type="match status" value="1"/>
</dbReference>
<dbReference type="InterPro" id="IPR011478">
    <property type="entry name" value="DUF1585"/>
</dbReference>
<dbReference type="Pfam" id="PF07624">
    <property type="entry name" value="PSD2"/>
    <property type="match status" value="1"/>
</dbReference>
<dbReference type="Pfam" id="PF07635">
    <property type="entry name" value="PSCyt1"/>
    <property type="match status" value="1"/>
</dbReference>